<comment type="similarity">
    <text evidence="1">Belongs to the eukaryotic ribosomal protein eL34 family.</text>
</comment>
<evidence type="ECO:0000256" key="4">
    <source>
        <dbReference type="SAM" id="MobiDB-lite"/>
    </source>
</evidence>
<dbReference type="GO" id="GO:0006412">
    <property type="term" value="P:translation"/>
    <property type="evidence" value="ECO:0007669"/>
    <property type="project" value="InterPro"/>
</dbReference>
<dbReference type="GO" id="GO:0005840">
    <property type="term" value="C:ribosome"/>
    <property type="evidence" value="ECO:0007669"/>
    <property type="project" value="UniProtKB-KW"/>
</dbReference>
<reference evidence="5 6" key="1">
    <citation type="journal article" date="2009" name="Nat. Genet.">
        <title>The genome of the cucumber, Cucumis sativus L.</title>
        <authorList>
            <person name="Huang S."/>
            <person name="Li R."/>
            <person name="Zhang Z."/>
            <person name="Li L."/>
            <person name="Gu X."/>
            <person name="Fan W."/>
            <person name="Lucas W.J."/>
            <person name="Wang X."/>
            <person name="Xie B."/>
            <person name="Ni P."/>
            <person name="Ren Y."/>
            <person name="Zhu H."/>
            <person name="Li J."/>
            <person name="Lin K."/>
            <person name="Jin W."/>
            <person name="Fei Z."/>
            <person name="Li G."/>
            <person name="Staub J."/>
            <person name="Kilian A."/>
            <person name="van der Vossen E.A."/>
            <person name="Wu Y."/>
            <person name="Guo J."/>
            <person name="He J."/>
            <person name="Jia Z."/>
            <person name="Ren Y."/>
            <person name="Tian G."/>
            <person name="Lu Y."/>
            <person name="Ruan J."/>
            <person name="Qian W."/>
            <person name="Wang M."/>
            <person name="Huang Q."/>
            <person name="Li B."/>
            <person name="Xuan Z."/>
            <person name="Cao J."/>
            <person name="Asan"/>
            <person name="Wu Z."/>
            <person name="Zhang J."/>
            <person name="Cai Q."/>
            <person name="Bai Y."/>
            <person name="Zhao B."/>
            <person name="Han Y."/>
            <person name="Li Y."/>
            <person name="Li X."/>
            <person name="Wang S."/>
            <person name="Shi Q."/>
            <person name="Liu S."/>
            <person name="Cho W.K."/>
            <person name="Kim J.Y."/>
            <person name="Xu Y."/>
            <person name="Heller-Uszynska K."/>
            <person name="Miao H."/>
            <person name="Cheng Z."/>
            <person name="Zhang S."/>
            <person name="Wu J."/>
            <person name="Yang Y."/>
            <person name="Kang H."/>
            <person name="Li M."/>
            <person name="Liang H."/>
            <person name="Ren X."/>
            <person name="Shi Z."/>
            <person name="Wen M."/>
            <person name="Jian M."/>
            <person name="Yang H."/>
            <person name="Zhang G."/>
            <person name="Yang Z."/>
            <person name="Chen R."/>
            <person name="Liu S."/>
            <person name="Li J."/>
            <person name="Ma L."/>
            <person name="Liu H."/>
            <person name="Zhou Y."/>
            <person name="Zhao J."/>
            <person name="Fang X."/>
            <person name="Li G."/>
            <person name="Fang L."/>
            <person name="Li Y."/>
            <person name="Liu D."/>
            <person name="Zheng H."/>
            <person name="Zhang Y."/>
            <person name="Qin N."/>
            <person name="Li Z."/>
            <person name="Yang G."/>
            <person name="Yang S."/>
            <person name="Bolund L."/>
            <person name="Kristiansen K."/>
            <person name="Zheng H."/>
            <person name="Li S."/>
            <person name="Zhang X."/>
            <person name="Yang H."/>
            <person name="Wang J."/>
            <person name="Sun R."/>
            <person name="Zhang B."/>
            <person name="Jiang S."/>
            <person name="Wang J."/>
            <person name="Du Y."/>
            <person name="Li S."/>
        </authorList>
    </citation>
    <scope>NUCLEOTIDE SEQUENCE [LARGE SCALE GENOMIC DNA]</scope>
    <source>
        <strain evidence="6">cv. 9930</strain>
    </source>
</reference>
<dbReference type="PANTHER" id="PTHR10759">
    <property type="entry name" value="60S RIBOSOMAL PROTEIN L34"/>
    <property type="match status" value="1"/>
</dbReference>
<dbReference type="GO" id="GO:1990904">
    <property type="term" value="C:ribonucleoprotein complex"/>
    <property type="evidence" value="ECO:0007669"/>
    <property type="project" value="UniProtKB-KW"/>
</dbReference>
<dbReference type="InterPro" id="IPR008195">
    <property type="entry name" value="Ribosomal_eL34"/>
</dbReference>
<reference evidence="5 6" key="2">
    <citation type="journal article" date="2009" name="PLoS ONE">
        <title>An integrated genetic and cytogenetic map of the cucumber genome.</title>
        <authorList>
            <person name="Ren Y."/>
            <person name="Zhang Z."/>
            <person name="Liu J."/>
            <person name="Staub J.E."/>
            <person name="Han Y."/>
            <person name="Cheng Z."/>
            <person name="Li X."/>
            <person name="Lu J."/>
            <person name="Miao H."/>
            <person name="Kang H."/>
            <person name="Xie B."/>
            <person name="Gu X."/>
            <person name="Wang X."/>
            <person name="Du Y."/>
            <person name="Jin W."/>
            <person name="Huang S."/>
        </authorList>
    </citation>
    <scope>NUCLEOTIDE SEQUENCE [LARGE SCALE GENOMIC DNA]</scope>
    <source>
        <strain evidence="6">cv. 9930</strain>
    </source>
</reference>
<evidence type="ECO:0000256" key="3">
    <source>
        <dbReference type="ARBA" id="ARBA00023274"/>
    </source>
</evidence>
<evidence type="ECO:0000256" key="2">
    <source>
        <dbReference type="ARBA" id="ARBA00022980"/>
    </source>
</evidence>
<keyword evidence="6" id="KW-1185">Reference proteome</keyword>
<protein>
    <submittedName>
        <fullName evidence="5">Uncharacterized protein</fullName>
    </submittedName>
</protein>
<gene>
    <name evidence="5" type="ORF">Csa_3G305650</name>
</gene>
<accession>A0A0A0L9Z1</accession>
<evidence type="ECO:0000313" key="5">
    <source>
        <dbReference type="EMBL" id="KGN57794.1"/>
    </source>
</evidence>
<evidence type="ECO:0000313" key="6">
    <source>
        <dbReference type="Proteomes" id="UP000029981"/>
    </source>
</evidence>
<dbReference type="AlphaFoldDB" id="A0A0A0L9Z1"/>
<feature type="region of interest" description="Disordered" evidence="4">
    <location>
        <begin position="1"/>
        <end position="22"/>
    </location>
</feature>
<dbReference type="GO" id="GO:0003735">
    <property type="term" value="F:structural constituent of ribosome"/>
    <property type="evidence" value="ECO:0007669"/>
    <property type="project" value="InterPro"/>
</dbReference>
<dbReference type="Proteomes" id="UP000029981">
    <property type="component" value="Chromosome 3"/>
</dbReference>
<organism evidence="5 6">
    <name type="scientific">Cucumis sativus</name>
    <name type="common">Cucumber</name>
    <dbReference type="NCBI Taxonomy" id="3659"/>
    <lineage>
        <taxon>Eukaryota</taxon>
        <taxon>Viridiplantae</taxon>
        <taxon>Streptophyta</taxon>
        <taxon>Embryophyta</taxon>
        <taxon>Tracheophyta</taxon>
        <taxon>Spermatophyta</taxon>
        <taxon>Magnoliopsida</taxon>
        <taxon>eudicotyledons</taxon>
        <taxon>Gunneridae</taxon>
        <taxon>Pentapetalae</taxon>
        <taxon>rosids</taxon>
        <taxon>fabids</taxon>
        <taxon>Cucurbitales</taxon>
        <taxon>Cucurbitaceae</taxon>
        <taxon>Benincaseae</taxon>
        <taxon>Cucumis</taxon>
    </lineage>
</organism>
<reference evidence="5 6" key="4">
    <citation type="journal article" date="2011" name="BMC Genomics">
        <title>RNA-Seq improves annotation of protein-coding genes in the cucumber genome.</title>
        <authorList>
            <person name="Li Z."/>
            <person name="Zhang Z."/>
            <person name="Yan P."/>
            <person name="Huang S."/>
            <person name="Fei Z."/>
            <person name="Lin K."/>
        </authorList>
    </citation>
    <scope>NUCLEOTIDE SEQUENCE [LARGE SCALE GENOMIC DNA]</scope>
    <source>
        <strain evidence="6">cv. 9930</strain>
    </source>
</reference>
<keyword evidence="2" id="KW-0689">Ribosomal protein</keyword>
<dbReference type="Gramene" id="KGN57794">
    <property type="protein sequence ID" value="KGN57794"/>
    <property type="gene ID" value="Csa_3G305650"/>
</dbReference>
<name>A0A0A0L9Z1_CUCSA</name>
<dbReference type="STRING" id="3659.A0A0A0L9Z1"/>
<dbReference type="Gene3D" id="6.20.370.70">
    <property type="match status" value="1"/>
</dbReference>
<reference evidence="5 6" key="3">
    <citation type="journal article" date="2010" name="BMC Genomics">
        <title>Transcriptome sequencing and comparative analysis of cucumber flowers with different sex types.</title>
        <authorList>
            <person name="Guo S."/>
            <person name="Zheng Y."/>
            <person name="Joung J.G."/>
            <person name="Liu S."/>
            <person name="Zhang Z."/>
            <person name="Crasta O.R."/>
            <person name="Sobral B.W."/>
            <person name="Xu Y."/>
            <person name="Huang S."/>
            <person name="Fei Z."/>
        </authorList>
    </citation>
    <scope>NUCLEOTIDE SEQUENCE [LARGE SCALE GENOMIC DNA]</scope>
    <source>
        <strain evidence="6">cv. 9930</strain>
    </source>
</reference>
<dbReference type="EMBL" id="CM002924">
    <property type="protein sequence ID" value="KGN57794.1"/>
    <property type="molecule type" value="Genomic_DNA"/>
</dbReference>
<evidence type="ECO:0000256" key="1">
    <source>
        <dbReference type="ARBA" id="ARBA00009875"/>
    </source>
</evidence>
<dbReference type="Pfam" id="PF01199">
    <property type="entry name" value="Ribosomal_L34e"/>
    <property type="match status" value="1"/>
</dbReference>
<proteinExistence type="inferred from homology"/>
<sequence>MERGLLRPLPEKRRPQSQEEKMVQRLTYRKRHNYATKSNQHCVVKTPGVKHVYLTAKKSASRPNVWLSAKGFKGFLT</sequence>
<dbReference type="PRINTS" id="PR01250">
    <property type="entry name" value="RIBOSOMALL34"/>
</dbReference>
<keyword evidence="3" id="KW-0687">Ribonucleoprotein</keyword>